<protein>
    <recommendedName>
        <fullName evidence="4">Integrase catalytic domain-containing protein</fullName>
    </recommendedName>
</protein>
<dbReference type="SUPFAM" id="SSF53098">
    <property type="entry name" value="Ribonuclease H-like"/>
    <property type="match status" value="1"/>
</dbReference>
<reference evidence="2 3" key="1">
    <citation type="submission" date="2024-05" db="EMBL/GenBank/DDBJ databases">
        <title>Genome sequencing and assembly of Indian major carp, Cirrhinus mrigala (Hamilton, 1822).</title>
        <authorList>
            <person name="Mohindra V."/>
            <person name="Chowdhury L.M."/>
            <person name="Lal K."/>
            <person name="Jena J.K."/>
        </authorList>
    </citation>
    <scope>NUCLEOTIDE SEQUENCE [LARGE SCALE GENOMIC DNA]</scope>
    <source>
        <strain evidence="2">CM1030</strain>
        <tissue evidence="2">Blood</tissue>
    </source>
</reference>
<dbReference type="InterPro" id="IPR036397">
    <property type="entry name" value="RNaseH_sf"/>
</dbReference>
<name>A0ABD0MS80_CIRMR</name>
<gene>
    <name evidence="2" type="ORF">M9458_052668</name>
</gene>
<dbReference type="PANTHER" id="PTHR37984">
    <property type="entry name" value="PROTEIN CBG26694"/>
    <property type="match status" value="1"/>
</dbReference>
<feature type="region of interest" description="Disordered" evidence="1">
    <location>
        <begin position="52"/>
        <end position="72"/>
    </location>
</feature>
<evidence type="ECO:0008006" key="4">
    <source>
        <dbReference type="Google" id="ProtNLM"/>
    </source>
</evidence>
<evidence type="ECO:0000313" key="2">
    <source>
        <dbReference type="EMBL" id="KAL0152023.1"/>
    </source>
</evidence>
<accession>A0ABD0MS80</accession>
<organism evidence="2 3">
    <name type="scientific">Cirrhinus mrigala</name>
    <name type="common">Mrigala</name>
    <dbReference type="NCBI Taxonomy" id="683832"/>
    <lineage>
        <taxon>Eukaryota</taxon>
        <taxon>Metazoa</taxon>
        <taxon>Chordata</taxon>
        <taxon>Craniata</taxon>
        <taxon>Vertebrata</taxon>
        <taxon>Euteleostomi</taxon>
        <taxon>Actinopterygii</taxon>
        <taxon>Neopterygii</taxon>
        <taxon>Teleostei</taxon>
        <taxon>Ostariophysi</taxon>
        <taxon>Cypriniformes</taxon>
        <taxon>Cyprinidae</taxon>
        <taxon>Labeoninae</taxon>
        <taxon>Labeonini</taxon>
        <taxon>Cirrhinus</taxon>
    </lineage>
</organism>
<feature type="non-terminal residue" evidence="2">
    <location>
        <position position="1"/>
    </location>
</feature>
<evidence type="ECO:0000256" key="1">
    <source>
        <dbReference type="SAM" id="MobiDB-lite"/>
    </source>
</evidence>
<evidence type="ECO:0000313" key="3">
    <source>
        <dbReference type="Proteomes" id="UP001529510"/>
    </source>
</evidence>
<sequence length="72" mass="7938">TSAKHVISHLKAIFVRHGIPVTVVPHFCGLTFKEFTRKYGFEHVTSSPYYPQSNGLAEKGGADCEKSAEESN</sequence>
<keyword evidence="3" id="KW-1185">Reference proteome</keyword>
<dbReference type="Proteomes" id="UP001529510">
    <property type="component" value="Unassembled WGS sequence"/>
</dbReference>
<dbReference type="EMBL" id="JAMKFB020000200">
    <property type="protein sequence ID" value="KAL0152023.1"/>
    <property type="molecule type" value="Genomic_DNA"/>
</dbReference>
<dbReference type="InterPro" id="IPR012337">
    <property type="entry name" value="RNaseH-like_sf"/>
</dbReference>
<feature type="compositionally biased region" description="Basic and acidic residues" evidence="1">
    <location>
        <begin position="60"/>
        <end position="72"/>
    </location>
</feature>
<dbReference type="PANTHER" id="PTHR37984:SF8">
    <property type="entry name" value="CCHC-TYPE DOMAIN-CONTAINING PROTEIN"/>
    <property type="match status" value="1"/>
</dbReference>
<proteinExistence type="predicted"/>
<dbReference type="AlphaFoldDB" id="A0ABD0MS80"/>
<comment type="caution">
    <text evidence="2">The sequence shown here is derived from an EMBL/GenBank/DDBJ whole genome shotgun (WGS) entry which is preliminary data.</text>
</comment>
<dbReference type="InterPro" id="IPR050951">
    <property type="entry name" value="Retrovirus_Pol_polyprotein"/>
</dbReference>
<dbReference type="Gene3D" id="3.30.420.10">
    <property type="entry name" value="Ribonuclease H-like superfamily/Ribonuclease H"/>
    <property type="match status" value="1"/>
</dbReference>